<reference evidence="1" key="2">
    <citation type="submission" date="2025-09" db="UniProtKB">
        <authorList>
            <consortium name="Ensembl"/>
        </authorList>
    </citation>
    <scope>IDENTIFICATION</scope>
</reference>
<protein>
    <submittedName>
        <fullName evidence="1">Uncharacterized protein</fullName>
    </submittedName>
</protein>
<dbReference type="Pfam" id="PF15497">
    <property type="entry name" value="SNAPC5"/>
    <property type="match status" value="1"/>
</dbReference>
<evidence type="ECO:0000313" key="1">
    <source>
        <dbReference type="Ensembl" id="ENSPSTP00000024145.1"/>
    </source>
</evidence>
<dbReference type="Ensembl" id="ENSPSTT00000025406.1">
    <property type="protein sequence ID" value="ENSPSTP00000024145.1"/>
    <property type="gene ID" value="ENSPSTG00000017820.1"/>
</dbReference>
<dbReference type="AlphaFoldDB" id="A0A8C9G104"/>
<sequence length="70" mass="8165">MLSCLQELHEEEMLLWVKAALHEQLTHVKVEELVLQSMPVPTSGMWPQRTPSRFLGRWTTRLMSTNPNYG</sequence>
<accession>A0A8C9G104</accession>
<organism evidence="1 2">
    <name type="scientific">Pavo cristatus</name>
    <name type="common">Indian peafowl</name>
    <name type="synonym">Blue peafowl</name>
    <dbReference type="NCBI Taxonomy" id="9049"/>
    <lineage>
        <taxon>Eukaryota</taxon>
        <taxon>Metazoa</taxon>
        <taxon>Chordata</taxon>
        <taxon>Craniata</taxon>
        <taxon>Vertebrata</taxon>
        <taxon>Euteleostomi</taxon>
        <taxon>Archelosauria</taxon>
        <taxon>Archosauria</taxon>
        <taxon>Dinosauria</taxon>
        <taxon>Saurischia</taxon>
        <taxon>Theropoda</taxon>
        <taxon>Coelurosauria</taxon>
        <taxon>Aves</taxon>
        <taxon>Neognathae</taxon>
        <taxon>Galloanserae</taxon>
        <taxon>Galliformes</taxon>
        <taxon>Phasianidae</taxon>
        <taxon>Phasianinae</taxon>
        <taxon>Pavo</taxon>
    </lineage>
</organism>
<dbReference type="GO" id="GO:0005634">
    <property type="term" value="C:nucleus"/>
    <property type="evidence" value="ECO:0007669"/>
    <property type="project" value="InterPro"/>
</dbReference>
<dbReference type="InterPro" id="IPR029138">
    <property type="entry name" value="SNAPC5"/>
</dbReference>
<name>A0A8C9G104_PAVCR</name>
<keyword evidence="2" id="KW-1185">Reference proteome</keyword>
<dbReference type="GO" id="GO:0006384">
    <property type="term" value="P:transcription initiation at RNA polymerase III promoter"/>
    <property type="evidence" value="ECO:0007669"/>
    <property type="project" value="InterPro"/>
</dbReference>
<proteinExistence type="predicted"/>
<evidence type="ECO:0000313" key="2">
    <source>
        <dbReference type="Proteomes" id="UP000694428"/>
    </source>
</evidence>
<dbReference type="Proteomes" id="UP000694428">
    <property type="component" value="Unplaced"/>
</dbReference>
<dbReference type="GO" id="GO:0006366">
    <property type="term" value="P:transcription by RNA polymerase II"/>
    <property type="evidence" value="ECO:0007669"/>
    <property type="project" value="InterPro"/>
</dbReference>
<dbReference type="PANTHER" id="PTHR15333">
    <property type="entry name" value="SNRNA-ACTIVATING PROTEIN COMPLEX SUBUNIT 5"/>
    <property type="match status" value="1"/>
</dbReference>
<reference evidence="1" key="1">
    <citation type="submission" date="2025-08" db="UniProtKB">
        <authorList>
            <consortium name="Ensembl"/>
        </authorList>
    </citation>
    <scope>IDENTIFICATION</scope>
</reference>
<dbReference type="PANTHER" id="PTHR15333:SF2">
    <property type="entry name" value="SNRNA-ACTIVATING PROTEIN COMPLEX SUBUNIT 5"/>
    <property type="match status" value="1"/>
</dbReference>